<dbReference type="AlphaFoldDB" id="A0AAT9GCL1"/>
<dbReference type="InterPro" id="IPR011855">
    <property type="entry name" value="Phgtail_TP901_1"/>
</dbReference>
<gene>
    <name evidence="1" type="ORF">DMENIID0003_06470</name>
</gene>
<protein>
    <recommendedName>
        <fullName evidence="2">Phage tail protein</fullName>
    </recommendedName>
</protein>
<accession>A0AAT9GCL1</accession>
<dbReference type="EMBL" id="AP029172">
    <property type="protein sequence ID" value="BFD47573.1"/>
    <property type="molecule type" value="Genomic_DNA"/>
</dbReference>
<evidence type="ECO:0000313" key="1">
    <source>
        <dbReference type="EMBL" id="BFD47573.1"/>
    </source>
</evidence>
<sequence length="131" mass="15297">MSKLQLKIKDHDNNFIVLNNIRNLRFTLRNNREEVKDISSFGWRKVLDCAGSRHITIKINGILDSVLADELLRNSAMLNSNNDYEISFNAKEKIRLRLRCSVELYERYYDPVTFDSFTIVLTSAEVVNAFH</sequence>
<name>A0AAT9GCL1_9RICK</name>
<reference evidence="1" key="1">
    <citation type="submission" date="2024-01" db="EMBL/GenBank/DDBJ databases">
        <title>Sequencing the genomes of a sandfly, Sergentomyia squamirostris, and its two endosymbionts.</title>
        <authorList>
            <person name="Itokawa K."/>
            <person name="Sanjoba C."/>
        </authorList>
    </citation>
    <scope>NUCLEOTIDE SEQUENCE</scope>
    <source>
        <strain evidence="1">WSSQ</strain>
    </source>
</reference>
<organism evidence="1">
    <name type="scientific">Wolbachia endosymbiont of Sergentomyia squamirostris</name>
    <dbReference type="NCBI Taxonomy" id="3113640"/>
    <lineage>
        <taxon>Bacteria</taxon>
        <taxon>Pseudomonadati</taxon>
        <taxon>Pseudomonadota</taxon>
        <taxon>Alphaproteobacteria</taxon>
        <taxon>Rickettsiales</taxon>
        <taxon>Anaplasmataceae</taxon>
        <taxon>Wolbachieae</taxon>
        <taxon>Wolbachia</taxon>
    </lineage>
</organism>
<evidence type="ECO:0008006" key="2">
    <source>
        <dbReference type="Google" id="ProtNLM"/>
    </source>
</evidence>
<dbReference type="Pfam" id="PF06199">
    <property type="entry name" value="Phage_tail_2"/>
    <property type="match status" value="1"/>
</dbReference>
<proteinExistence type="predicted"/>